<sequence length="121" mass="13001">MPWPPPGTAAIEVDDFYDDLAAQGYNYGPTFQGVQRIWRDHATPDVIYAEVELPEDTDIDGYGIHPALFDAALHPLLALTQPPPTTPMTPTPQTPVTRCGCPTPLPASVCTPPTPPDCGYG</sequence>
<organism evidence="3 4">
    <name type="scientific">Mycobacterium ulcerans str. Harvey</name>
    <dbReference type="NCBI Taxonomy" id="1299332"/>
    <lineage>
        <taxon>Bacteria</taxon>
        <taxon>Bacillati</taxon>
        <taxon>Actinomycetota</taxon>
        <taxon>Actinomycetes</taxon>
        <taxon>Mycobacteriales</taxon>
        <taxon>Mycobacteriaceae</taxon>
        <taxon>Mycobacterium</taxon>
        <taxon>Mycobacterium ulcerans group</taxon>
    </lineage>
</organism>
<proteinExistence type="predicted"/>
<dbReference type="Proteomes" id="UP000020681">
    <property type="component" value="Unassembled WGS sequence"/>
</dbReference>
<dbReference type="InterPro" id="IPR042104">
    <property type="entry name" value="PKS_dehydratase_sf"/>
</dbReference>
<evidence type="ECO:0000259" key="2">
    <source>
        <dbReference type="PROSITE" id="PS52019"/>
    </source>
</evidence>
<keyword evidence="4" id="KW-1185">Reference proteome</keyword>
<evidence type="ECO:0000256" key="1">
    <source>
        <dbReference type="PROSITE-ProRule" id="PRU01363"/>
    </source>
</evidence>
<evidence type="ECO:0000313" key="4">
    <source>
        <dbReference type="Proteomes" id="UP000020681"/>
    </source>
</evidence>
<gene>
    <name evidence="3" type="ORF">I551_9030</name>
</gene>
<comment type="caution">
    <text evidence="1">Lacks conserved residue(s) required for the propagation of feature annotation.</text>
</comment>
<reference evidence="3 4" key="1">
    <citation type="submission" date="2014-01" db="EMBL/GenBank/DDBJ databases">
        <authorList>
            <person name="Dobos K."/>
            <person name="Lenaerts A."/>
            <person name="Ordway D."/>
            <person name="DeGroote M.A."/>
            <person name="Parker T."/>
            <person name="Sizemore C."/>
            <person name="Tallon L.J."/>
            <person name="Sadzewicz L.K."/>
            <person name="Sengamalay N."/>
            <person name="Fraser C.M."/>
            <person name="Hine E."/>
            <person name="Shefchek K.A."/>
            <person name="Das S.P."/>
            <person name="Tettelin H."/>
        </authorList>
    </citation>
    <scope>NUCLEOTIDE SEQUENCE [LARGE SCALE GENOMIC DNA]</scope>
    <source>
        <strain evidence="3 4">Harvey</strain>
    </source>
</reference>
<dbReference type="Pfam" id="PF14765">
    <property type="entry name" value="PS-DH"/>
    <property type="match status" value="1"/>
</dbReference>
<dbReference type="Gene3D" id="3.10.129.110">
    <property type="entry name" value="Polyketide synthase dehydratase"/>
    <property type="match status" value="1"/>
</dbReference>
<dbReference type="InterPro" id="IPR049551">
    <property type="entry name" value="PKS_DH_C"/>
</dbReference>
<name>A0ABN0R989_MYCUL</name>
<dbReference type="PROSITE" id="PS52019">
    <property type="entry name" value="PKS_MFAS_DH"/>
    <property type="match status" value="1"/>
</dbReference>
<comment type="caution">
    <text evidence="3">The sequence shown here is derived from an EMBL/GenBank/DDBJ whole genome shotgun (WGS) entry which is preliminary data.</text>
</comment>
<protein>
    <submittedName>
        <fullName evidence="3">Type I polyketide synthase loading module domain protein</fullName>
    </submittedName>
</protein>
<accession>A0ABN0R989</accession>
<feature type="region of interest" description="C-terminal hotdog fold" evidence="1">
    <location>
        <begin position="8"/>
        <end position="121"/>
    </location>
</feature>
<dbReference type="InterPro" id="IPR049900">
    <property type="entry name" value="PKS_mFAS_DH"/>
</dbReference>
<evidence type="ECO:0000313" key="3">
    <source>
        <dbReference type="EMBL" id="EUA93704.1"/>
    </source>
</evidence>
<feature type="domain" description="PKS/mFAS DH" evidence="2">
    <location>
        <begin position="1"/>
        <end position="121"/>
    </location>
</feature>
<feature type="region of interest" description="N-terminal hotdog fold" evidence="1">
    <location>
        <position position="1"/>
    </location>
</feature>
<dbReference type="EMBL" id="JAOL01000049">
    <property type="protein sequence ID" value="EUA93704.1"/>
    <property type="molecule type" value="Genomic_DNA"/>
</dbReference>